<feature type="region of interest" description="Disordered" evidence="1">
    <location>
        <begin position="24"/>
        <end position="45"/>
    </location>
</feature>
<dbReference type="GeneTree" id="ENSGT01120000273394"/>
<organism evidence="2 3">
    <name type="scientific">Lates calcarifer</name>
    <name type="common">Barramundi</name>
    <name type="synonym">Holocentrus calcarifer</name>
    <dbReference type="NCBI Taxonomy" id="8187"/>
    <lineage>
        <taxon>Eukaryota</taxon>
        <taxon>Metazoa</taxon>
        <taxon>Chordata</taxon>
        <taxon>Craniata</taxon>
        <taxon>Vertebrata</taxon>
        <taxon>Euteleostomi</taxon>
        <taxon>Actinopterygii</taxon>
        <taxon>Neopterygii</taxon>
        <taxon>Teleostei</taxon>
        <taxon>Neoteleostei</taxon>
        <taxon>Acanthomorphata</taxon>
        <taxon>Carangaria</taxon>
        <taxon>Carangaria incertae sedis</taxon>
        <taxon>Centropomidae</taxon>
        <taxon>Lates</taxon>
    </lineage>
</organism>
<reference evidence="3" key="1">
    <citation type="submission" date="2015-09" db="EMBL/GenBank/DDBJ databases">
        <authorList>
            <person name="Sai Rama Sridatta P."/>
        </authorList>
    </citation>
    <scope>NUCLEOTIDE SEQUENCE [LARGE SCALE GENOMIC DNA]</scope>
</reference>
<keyword evidence="3" id="KW-1185">Reference proteome</keyword>
<dbReference type="InParanoid" id="A0A4W6BQI5"/>
<dbReference type="Ensembl" id="ENSLCAT00010003240.1">
    <property type="protein sequence ID" value="ENSLCAP00010003147.1"/>
    <property type="gene ID" value="ENSLCAG00010001659.1"/>
</dbReference>
<evidence type="ECO:0000313" key="3">
    <source>
        <dbReference type="Proteomes" id="UP000314980"/>
    </source>
</evidence>
<dbReference type="Proteomes" id="UP000314980">
    <property type="component" value="Unassembled WGS sequence"/>
</dbReference>
<dbReference type="AlphaFoldDB" id="A0A4W6BQI5"/>
<sequence length="110" mass="12766">MYVCVCVLCDLCRKPEDKEQTLCAENQEEDHLKKPRRKDTPVLNSPPHIPGRWCLHAHTQVPFCSFMLLFLLSHSSQKQEAFSSFSLGVKLLKVEKQMVHLEDEEKDVKN</sequence>
<name>A0A4W6BQI5_LATCA</name>
<reference evidence="2" key="2">
    <citation type="submission" date="2025-08" db="UniProtKB">
        <authorList>
            <consortium name="Ensembl"/>
        </authorList>
    </citation>
    <scope>IDENTIFICATION</scope>
</reference>
<accession>A0A4W6BQI5</accession>
<dbReference type="STRING" id="8187.ENSLCAP00010003147"/>
<protein>
    <submittedName>
        <fullName evidence="2">Uncharacterized protein</fullName>
    </submittedName>
</protein>
<evidence type="ECO:0000313" key="2">
    <source>
        <dbReference type="Ensembl" id="ENSLCAP00010003147.1"/>
    </source>
</evidence>
<proteinExistence type="predicted"/>
<reference evidence="2" key="3">
    <citation type="submission" date="2025-09" db="UniProtKB">
        <authorList>
            <consortium name="Ensembl"/>
        </authorList>
    </citation>
    <scope>IDENTIFICATION</scope>
</reference>
<evidence type="ECO:0000256" key="1">
    <source>
        <dbReference type="SAM" id="MobiDB-lite"/>
    </source>
</evidence>